<organism evidence="1 2">
    <name type="scientific">Lysinibacillus piscis</name>
    <dbReference type="NCBI Taxonomy" id="2518931"/>
    <lineage>
        <taxon>Bacteria</taxon>
        <taxon>Bacillati</taxon>
        <taxon>Bacillota</taxon>
        <taxon>Bacilli</taxon>
        <taxon>Bacillales</taxon>
        <taxon>Bacillaceae</taxon>
        <taxon>Lysinibacillus</taxon>
    </lineage>
</organism>
<dbReference type="InterPro" id="IPR057955">
    <property type="entry name" value="SF0329-like"/>
</dbReference>
<accession>A0ABQ5NJ62</accession>
<sequence length="176" mass="21058">MRFSQLKKQFEQRLANSLKGKVKLYATVYRKAHDAPSKVWLMYEKEEILRADDLAFQVQFNRQYEQDTKDMPKIPYNEDWRVMFASPERVQRVEVYETIEQQKMAAGFYESWTVYDALLTYMNLSIEEAFMSTNPLIQAFSMIDYRLGKRRLIKVQAKHPLVQKFHRIRCQAEGLI</sequence>
<name>A0ABQ5NJ62_9BACI</name>
<evidence type="ECO:0008006" key="3">
    <source>
        <dbReference type="Google" id="ProtNLM"/>
    </source>
</evidence>
<dbReference type="RefSeq" id="WP_264988175.1">
    <property type="nucleotide sequence ID" value="NZ_BRZA01000002.1"/>
</dbReference>
<gene>
    <name evidence="1" type="ORF">LYSBPC_15380</name>
</gene>
<evidence type="ECO:0000313" key="2">
    <source>
        <dbReference type="Proteomes" id="UP001065593"/>
    </source>
</evidence>
<comment type="caution">
    <text evidence="1">The sequence shown here is derived from an EMBL/GenBank/DDBJ whole genome shotgun (WGS) entry which is preliminary data.</text>
</comment>
<reference evidence="1" key="1">
    <citation type="submission" date="2022-08" db="EMBL/GenBank/DDBJ databases">
        <title>Draft genome sequence of Lysinibacillus sp. strain KH24.</title>
        <authorList>
            <person name="Kanbe H."/>
            <person name="Itoh H."/>
        </authorList>
    </citation>
    <scope>NUCLEOTIDE SEQUENCE</scope>
    <source>
        <strain evidence="1">KH24</strain>
    </source>
</reference>
<keyword evidence="2" id="KW-1185">Reference proteome</keyword>
<proteinExistence type="predicted"/>
<dbReference type="EMBL" id="BRZA01000002">
    <property type="protein sequence ID" value="GLC88411.1"/>
    <property type="molecule type" value="Genomic_DNA"/>
</dbReference>
<dbReference type="Pfam" id="PF25753">
    <property type="entry name" value="SF0329"/>
    <property type="match status" value="1"/>
</dbReference>
<dbReference type="Proteomes" id="UP001065593">
    <property type="component" value="Unassembled WGS sequence"/>
</dbReference>
<evidence type="ECO:0000313" key="1">
    <source>
        <dbReference type="EMBL" id="GLC88411.1"/>
    </source>
</evidence>
<protein>
    <recommendedName>
        <fullName evidence="3">DUF4304 domain-containing protein</fullName>
    </recommendedName>
</protein>